<comment type="similarity">
    <text evidence="2">Belongs to the MSOX/MTOX family.</text>
</comment>
<evidence type="ECO:0000313" key="8">
    <source>
        <dbReference type="EMBL" id="KAG9254400.1"/>
    </source>
</evidence>
<dbReference type="InterPro" id="IPR036188">
    <property type="entry name" value="FAD/NAD-bd_sf"/>
</dbReference>
<comment type="caution">
    <text evidence="8">The sequence shown here is derived from an EMBL/GenBank/DDBJ whole genome shotgun (WGS) entry which is preliminary data.</text>
</comment>
<keyword evidence="3" id="KW-0285">Flavoprotein</keyword>
<feature type="region of interest" description="Disordered" evidence="6">
    <location>
        <begin position="378"/>
        <end position="402"/>
    </location>
</feature>
<feature type="domain" description="FAD dependent oxidoreductase" evidence="7">
    <location>
        <begin position="8"/>
        <end position="352"/>
    </location>
</feature>
<evidence type="ECO:0000256" key="4">
    <source>
        <dbReference type="ARBA" id="ARBA00022827"/>
    </source>
</evidence>
<comment type="cofactor">
    <cofactor evidence="1">
        <name>FAD</name>
        <dbReference type="ChEBI" id="CHEBI:57692"/>
    </cofactor>
</comment>
<dbReference type="GO" id="GO:0050031">
    <property type="term" value="F:L-pipecolate oxidase activity"/>
    <property type="evidence" value="ECO:0007669"/>
    <property type="project" value="TreeGrafter"/>
</dbReference>
<dbReference type="PANTHER" id="PTHR10961:SF45">
    <property type="entry name" value="FAD DEPENDENT OXIDOREDUCTASE DOMAIN-CONTAINING PROTEIN-RELATED"/>
    <property type="match status" value="1"/>
</dbReference>
<dbReference type="Pfam" id="PF01266">
    <property type="entry name" value="DAO"/>
    <property type="match status" value="1"/>
</dbReference>
<proteinExistence type="inferred from homology"/>
<evidence type="ECO:0000259" key="7">
    <source>
        <dbReference type="Pfam" id="PF01266"/>
    </source>
</evidence>
<dbReference type="Gene3D" id="3.50.50.60">
    <property type="entry name" value="FAD/NAD(P)-binding domain"/>
    <property type="match status" value="2"/>
</dbReference>
<keyword evidence="5" id="KW-0560">Oxidoreductase</keyword>
<dbReference type="GO" id="GO:0004657">
    <property type="term" value="F:proline dehydrogenase activity"/>
    <property type="evidence" value="ECO:0007669"/>
    <property type="project" value="TreeGrafter"/>
</dbReference>
<evidence type="ECO:0000256" key="1">
    <source>
        <dbReference type="ARBA" id="ARBA00001974"/>
    </source>
</evidence>
<dbReference type="GO" id="GO:0008115">
    <property type="term" value="F:sarcosine oxidase activity"/>
    <property type="evidence" value="ECO:0007669"/>
    <property type="project" value="TreeGrafter"/>
</dbReference>
<dbReference type="RefSeq" id="XP_046118324.1">
    <property type="nucleotide sequence ID" value="XM_046261254.1"/>
</dbReference>
<dbReference type="InterPro" id="IPR045170">
    <property type="entry name" value="MTOX"/>
</dbReference>
<accession>A0A9P8CPR6</accession>
<reference evidence="8" key="1">
    <citation type="journal article" date="2021" name="IMA Fungus">
        <title>Genomic characterization of three marine fungi, including Emericellopsis atlantica sp. nov. with signatures of a generalist lifestyle and marine biomass degradation.</title>
        <authorList>
            <person name="Hagestad O.C."/>
            <person name="Hou L."/>
            <person name="Andersen J.H."/>
            <person name="Hansen E.H."/>
            <person name="Altermark B."/>
            <person name="Li C."/>
            <person name="Kuhnert E."/>
            <person name="Cox R.J."/>
            <person name="Crous P.W."/>
            <person name="Spatafora J.W."/>
            <person name="Lail K."/>
            <person name="Amirebrahimi M."/>
            <person name="Lipzen A."/>
            <person name="Pangilinan J."/>
            <person name="Andreopoulos W."/>
            <person name="Hayes R.D."/>
            <person name="Ng V."/>
            <person name="Grigoriev I.V."/>
            <person name="Jackson S.A."/>
            <person name="Sutton T.D.S."/>
            <person name="Dobson A.D.W."/>
            <person name="Rama T."/>
        </authorList>
    </citation>
    <scope>NUCLEOTIDE SEQUENCE</scope>
    <source>
        <strain evidence="8">TS7</strain>
    </source>
</reference>
<name>A0A9P8CPR6_9HYPO</name>
<evidence type="ECO:0000256" key="5">
    <source>
        <dbReference type="ARBA" id="ARBA00023002"/>
    </source>
</evidence>
<dbReference type="InterPro" id="IPR006076">
    <property type="entry name" value="FAD-dep_OxRdtase"/>
</dbReference>
<evidence type="ECO:0000313" key="9">
    <source>
        <dbReference type="Proteomes" id="UP000887229"/>
    </source>
</evidence>
<sequence>MPSKTEPIIIVGAGAFGLSLAHELAANRGYTDVTVLDRHLPPVPDGSSVDVSRVIRSEYADPLYASLGREAIEKWSSPEWSEHYHEAGFLIFANGQGHPYFDACLQAAAVNAKTVGKVAMNSPQGGWAHAKNAIASLAERASQAGVTFITGSRGKVVELLKEGSKVKGVRTAGGDTLTAPTVVLATGAWTNRFMPQLEHNLSATGQVLGFIQLTTEEANRYKDVPVMMNLSTGVFTFPPTPDTHQIKIARHGYGYQSSMKASDDRVISCPSDSLTKYIPREAAEALEHGMAEFYPEFAGRHWCNTRLCWYTDTPDGDFLADYHPKIEGLFFATGGSGHAFKFLPVLGRHVADCFERKAHPDLQKKWKFHTVGERPRALVMGSDGSRGGPPLRKLSDAEQAKL</sequence>
<dbReference type="AlphaFoldDB" id="A0A9P8CPR6"/>
<dbReference type="EMBL" id="MU251254">
    <property type="protein sequence ID" value="KAG9254400.1"/>
    <property type="molecule type" value="Genomic_DNA"/>
</dbReference>
<dbReference type="GeneID" id="70292157"/>
<dbReference type="OrthoDB" id="2219495at2759"/>
<feature type="compositionally biased region" description="Basic and acidic residues" evidence="6">
    <location>
        <begin position="393"/>
        <end position="402"/>
    </location>
</feature>
<dbReference type="Gene3D" id="3.30.9.10">
    <property type="entry name" value="D-Amino Acid Oxidase, subunit A, domain 2"/>
    <property type="match status" value="1"/>
</dbReference>
<evidence type="ECO:0000256" key="2">
    <source>
        <dbReference type="ARBA" id="ARBA00010989"/>
    </source>
</evidence>
<keyword evidence="9" id="KW-1185">Reference proteome</keyword>
<dbReference type="GO" id="GO:0050660">
    <property type="term" value="F:flavin adenine dinucleotide binding"/>
    <property type="evidence" value="ECO:0007669"/>
    <property type="project" value="InterPro"/>
</dbReference>
<dbReference type="SUPFAM" id="SSF54373">
    <property type="entry name" value="FAD-linked reductases, C-terminal domain"/>
    <property type="match status" value="1"/>
</dbReference>
<dbReference type="PANTHER" id="PTHR10961">
    <property type="entry name" value="PEROXISOMAL SARCOSINE OXIDASE"/>
    <property type="match status" value="1"/>
</dbReference>
<organism evidence="8 9">
    <name type="scientific">Emericellopsis atlantica</name>
    <dbReference type="NCBI Taxonomy" id="2614577"/>
    <lineage>
        <taxon>Eukaryota</taxon>
        <taxon>Fungi</taxon>
        <taxon>Dikarya</taxon>
        <taxon>Ascomycota</taxon>
        <taxon>Pezizomycotina</taxon>
        <taxon>Sordariomycetes</taxon>
        <taxon>Hypocreomycetidae</taxon>
        <taxon>Hypocreales</taxon>
        <taxon>Bionectriaceae</taxon>
        <taxon>Emericellopsis</taxon>
    </lineage>
</organism>
<protein>
    <submittedName>
        <fullName evidence="8">FAD dependent oxidoreductase</fullName>
    </submittedName>
</protein>
<evidence type="ECO:0000256" key="6">
    <source>
        <dbReference type="SAM" id="MobiDB-lite"/>
    </source>
</evidence>
<evidence type="ECO:0000256" key="3">
    <source>
        <dbReference type="ARBA" id="ARBA00022630"/>
    </source>
</evidence>
<dbReference type="SUPFAM" id="SSF51905">
    <property type="entry name" value="FAD/NAD(P)-binding domain"/>
    <property type="match status" value="1"/>
</dbReference>
<dbReference type="Proteomes" id="UP000887229">
    <property type="component" value="Unassembled WGS sequence"/>
</dbReference>
<gene>
    <name evidence="8" type="ORF">F5Z01DRAFT_622282</name>
</gene>
<keyword evidence="4" id="KW-0274">FAD</keyword>